<keyword evidence="3" id="KW-1185">Reference proteome</keyword>
<sequence length="176" mass="19692">MHDSGRPPDWLDAPAAAVLRDLQGAQPIAELAVVAYRAVDLNGLHLAIAELSEPLPPLEDDLDPETPTEYGGGNWVPRTMTGPRLLVLTADILQEDLAETDAAWAQSRPPCPWHPHPARAAVRDGEAWWVCERDDVPLYRIGRGEVPTRPGPPLSWNTPRRSRRAEKRQYGRERHR</sequence>
<evidence type="ECO:0000256" key="1">
    <source>
        <dbReference type="SAM" id="MobiDB-lite"/>
    </source>
</evidence>
<dbReference type="AlphaFoldDB" id="A0A9X3NFD1"/>
<feature type="region of interest" description="Disordered" evidence="1">
    <location>
        <begin position="142"/>
        <end position="176"/>
    </location>
</feature>
<accession>A0A9X3NFD1</accession>
<feature type="compositionally biased region" description="Basic and acidic residues" evidence="1">
    <location>
        <begin position="167"/>
        <end position="176"/>
    </location>
</feature>
<reference evidence="2" key="1">
    <citation type="submission" date="2022-10" db="EMBL/GenBank/DDBJ databases">
        <title>The WGS of Solirubrobacter phytolaccae KCTC 29190.</title>
        <authorList>
            <person name="Jiang Z."/>
        </authorList>
    </citation>
    <scope>NUCLEOTIDE SEQUENCE</scope>
    <source>
        <strain evidence="2">KCTC 29190</strain>
    </source>
</reference>
<name>A0A9X3NFD1_9ACTN</name>
<protein>
    <submittedName>
        <fullName evidence="2">Uncharacterized protein</fullName>
    </submittedName>
</protein>
<dbReference type="RefSeq" id="WP_270028388.1">
    <property type="nucleotide sequence ID" value="NZ_JAPDDP010000065.1"/>
</dbReference>
<organism evidence="2 3">
    <name type="scientific">Solirubrobacter phytolaccae</name>
    <dbReference type="NCBI Taxonomy" id="1404360"/>
    <lineage>
        <taxon>Bacteria</taxon>
        <taxon>Bacillati</taxon>
        <taxon>Actinomycetota</taxon>
        <taxon>Thermoleophilia</taxon>
        <taxon>Solirubrobacterales</taxon>
        <taxon>Solirubrobacteraceae</taxon>
        <taxon>Solirubrobacter</taxon>
    </lineage>
</organism>
<gene>
    <name evidence="2" type="ORF">OJ997_26950</name>
</gene>
<dbReference type="Proteomes" id="UP001147653">
    <property type="component" value="Unassembled WGS sequence"/>
</dbReference>
<dbReference type="EMBL" id="JAPDDP010000065">
    <property type="protein sequence ID" value="MDA0183975.1"/>
    <property type="molecule type" value="Genomic_DNA"/>
</dbReference>
<comment type="caution">
    <text evidence="2">The sequence shown here is derived from an EMBL/GenBank/DDBJ whole genome shotgun (WGS) entry which is preliminary data.</text>
</comment>
<evidence type="ECO:0000313" key="3">
    <source>
        <dbReference type="Proteomes" id="UP001147653"/>
    </source>
</evidence>
<evidence type="ECO:0000313" key="2">
    <source>
        <dbReference type="EMBL" id="MDA0183975.1"/>
    </source>
</evidence>
<proteinExistence type="predicted"/>